<accession>A0A0P1FBJ1</accession>
<dbReference type="OrthoDB" id="7877306at2"/>
<evidence type="ECO:0000313" key="2">
    <source>
        <dbReference type="EMBL" id="CUH70557.1"/>
    </source>
</evidence>
<dbReference type="RefSeq" id="WP_058241897.1">
    <property type="nucleotide sequence ID" value="NZ_CYSB01000025.1"/>
</dbReference>
<organism evidence="2 4">
    <name type="scientific">Thalassovita autumnalis</name>
    <dbReference type="NCBI Taxonomy" id="2072972"/>
    <lineage>
        <taxon>Bacteria</taxon>
        <taxon>Pseudomonadati</taxon>
        <taxon>Pseudomonadota</taxon>
        <taxon>Alphaproteobacteria</taxon>
        <taxon>Rhodobacterales</taxon>
        <taxon>Roseobacteraceae</taxon>
        <taxon>Thalassovita</taxon>
    </lineage>
</organism>
<keyword evidence="3" id="KW-1185">Reference proteome</keyword>
<proteinExistence type="predicted"/>
<name>A0A0P1FBJ1_9RHOB</name>
<dbReference type="EMBL" id="CYSB01000025">
    <property type="protein sequence ID" value="CUH65544.1"/>
    <property type="molecule type" value="Genomic_DNA"/>
</dbReference>
<reference evidence="2 4" key="1">
    <citation type="submission" date="2015-09" db="EMBL/GenBank/DDBJ databases">
        <authorList>
            <consortium name="Swine Surveillance"/>
        </authorList>
    </citation>
    <scope>NUCLEOTIDE SEQUENCE [LARGE SCALE GENOMIC DNA]</scope>
    <source>
        <strain evidence="2 4">5120</strain>
    </source>
</reference>
<reference evidence="1 3" key="2">
    <citation type="submission" date="2015-09" db="EMBL/GenBank/DDBJ databases">
        <authorList>
            <person name="Rodrigo-Torres L."/>
            <person name="Arahal D.R."/>
        </authorList>
    </citation>
    <scope>NUCLEOTIDE SEQUENCE [LARGE SCALE GENOMIC DNA]</scope>
    <source>
        <strain evidence="1 3">CECT 5118</strain>
    </source>
</reference>
<dbReference type="Proteomes" id="UP000051086">
    <property type="component" value="Unassembled WGS sequence"/>
</dbReference>
<dbReference type="Proteomes" id="UP000051887">
    <property type="component" value="Unassembled WGS sequence"/>
</dbReference>
<protein>
    <submittedName>
        <fullName evidence="2">Uncharacterized protein</fullName>
    </submittedName>
</protein>
<evidence type="ECO:0000313" key="1">
    <source>
        <dbReference type="EMBL" id="CUH65544.1"/>
    </source>
</evidence>
<evidence type="ECO:0000313" key="3">
    <source>
        <dbReference type="Proteomes" id="UP000051086"/>
    </source>
</evidence>
<sequence>MPAEFEIFLDHNLVYARYQGAIVVEEISTLMLRYRSHVDYSPHQRQLIDLSRVTLVKLEMPAFLAIQQQVLQAQNLHAPTTRLVFFAPNALSQDIAANLQSFWAPFPSVRVSIAETAEEAMQHLSLKAQQIQALMQTPPHLKSAE</sequence>
<gene>
    <name evidence="1" type="ORF">TL5118_01353</name>
    <name evidence="2" type="ORF">TL5120_00334</name>
</gene>
<dbReference type="EMBL" id="CYSC01000007">
    <property type="protein sequence ID" value="CUH70557.1"/>
    <property type="molecule type" value="Genomic_DNA"/>
</dbReference>
<evidence type="ECO:0000313" key="4">
    <source>
        <dbReference type="Proteomes" id="UP000051887"/>
    </source>
</evidence>
<dbReference type="AlphaFoldDB" id="A0A0P1FBJ1"/>